<protein>
    <recommendedName>
        <fullName evidence="5">DUF5121 domain-containing protein</fullName>
    </recommendedName>
</protein>
<dbReference type="AlphaFoldDB" id="A0A0P0GP89"/>
<evidence type="ECO:0008006" key="5">
    <source>
        <dbReference type="Google" id="ProtNLM"/>
    </source>
</evidence>
<dbReference type="RefSeq" id="WP_029426190.1">
    <property type="nucleotide sequence ID" value="NZ_CP012801.1"/>
</dbReference>
<name>A0A0P0GP89_9BACE</name>
<organism evidence="3 4">
    <name type="scientific">Bacteroides cellulosilyticus</name>
    <dbReference type="NCBI Taxonomy" id="246787"/>
    <lineage>
        <taxon>Bacteria</taxon>
        <taxon>Pseudomonadati</taxon>
        <taxon>Bacteroidota</taxon>
        <taxon>Bacteroidia</taxon>
        <taxon>Bacteroidales</taxon>
        <taxon>Bacteroidaceae</taxon>
        <taxon>Bacteroides</taxon>
    </lineage>
</organism>
<accession>A0A0P0GP89</accession>
<proteinExistence type="predicted"/>
<evidence type="ECO:0000313" key="3">
    <source>
        <dbReference type="EMBL" id="ALJ59777.1"/>
    </source>
</evidence>
<dbReference type="Pfam" id="PF16408">
    <property type="entry name" value="DUF5016"/>
    <property type="match status" value="1"/>
</dbReference>
<feature type="domain" description="DUF5016" evidence="1">
    <location>
        <begin position="12"/>
        <end position="119"/>
    </location>
</feature>
<evidence type="ECO:0000259" key="1">
    <source>
        <dbReference type="Pfam" id="PF16408"/>
    </source>
</evidence>
<sequence>MRNRFLLGMMALSLIGMTSCKDEIDQFDDHGSSTIVSFAGTEKAYMGDSITFDFEVKSGGVKINQAKVQLYYGEEMVSEAFYSLKADGKYSGKVLAPYQKNTPDGEAKVILRIQNERFSNDSKEMTVAIERPKYQTLKLVAANGKEYTMTPVPGKEYEYKAREAFPLDMEASIVAPAYSDGTGNPYLQGNELKFGMDNGKIALNSTKGIGFETTGYGEDGKYEITFNTLTFEGSPFPKFGVRFDTQNKFLEFDGSGNVFYIETEFKKDDIIKISGVKEEYADYWKNPTWFDLVKEDETLLHFRGRDGKYKLTLNKGMNAIMMEQLEKASSSSTQNATAMWVIGNDKIGFPSYAQNNINWSTDKAFNLVPLTETKYELIMLVGQNVNGVNFKFFGQKGWGLEWKGPGAYTAKEGGDYIKYASDGNFNANATWPSGKYMVMTVETSTSPNELWVKALDELPSYEMGE</sequence>
<dbReference type="PATRIC" id="fig|246787.4.peg.2613"/>
<reference evidence="3 4" key="1">
    <citation type="journal article" date="2015" name="Science">
        <title>Genetic determinants of in vivo fitness and diet responsiveness in multiple human gut Bacteroides.</title>
        <authorList>
            <person name="Wu M."/>
            <person name="McNulty N.P."/>
            <person name="Rodionov D.A."/>
            <person name="Khoroshkin M.S."/>
            <person name="Griffin N.W."/>
            <person name="Cheng J."/>
            <person name="Latreille P."/>
            <person name="Kerstetter R.A."/>
            <person name="Terrapon N."/>
            <person name="Henrissat B."/>
            <person name="Osterman A.L."/>
            <person name="Gordon J.I."/>
        </authorList>
    </citation>
    <scope>NUCLEOTIDE SEQUENCE [LARGE SCALE GENOMIC DNA]</scope>
    <source>
        <strain evidence="3 4">WH2</strain>
    </source>
</reference>
<dbReference type="InterPro" id="IPR032184">
    <property type="entry name" value="DUF5016"/>
</dbReference>
<dbReference type="PROSITE" id="PS51257">
    <property type="entry name" value="PROKAR_LIPOPROTEIN"/>
    <property type="match status" value="1"/>
</dbReference>
<evidence type="ECO:0000259" key="2">
    <source>
        <dbReference type="Pfam" id="PF17163"/>
    </source>
</evidence>
<gene>
    <name evidence="3" type="ORF">BcellWH2_02538</name>
</gene>
<dbReference type="KEGG" id="bcel:BcellWH2_02538"/>
<dbReference type="Proteomes" id="UP000061809">
    <property type="component" value="Chromosome"/>
</dbReference>
<feature type="domain" description="DUF5125" evidence="2">
    <location>
        <begin position="128"/>
        <end position="315"/>
    </location>
</feature>
<dbReference type="EMBL" id="CP012801">
    <property type="protein sequence ID" value="ALJ59777.1"/>
    <property type="molecule type" value="Genomic_DNA"/>
</dbReference>
<dbReference type="Pfam" id="PF17163">
    <property type="entry name" value="DUF5125"/>
    <property type="match status" value="1"/>
</dbReference>
<dbReference type="InterPro" id="IPR033429">
    <property type="entry name" value="DUF5125"/>
</dbReference>
<evidence type="ECO:0000313" key="4">
    <source>
        <dbReference type="Proteomes" id="UP000061809"/>
    </source>
</evidence>